<dbReference type="CDD" id="cd07199">
    <property type="entry name" value="Pat17_PNPLA8_PNPLA9_like"/>
    <property type="match status" value="1"/>
</dbReference>
<name>A0A1Y5ZGN6_9BACI</name>
<keyword evidence="2" id="KW-0442">Lipid degradation</keyword>
<dbReference type="InterPro" id="IPR016035">
    <property type="entry name" value="Acyl_Trfase/lysoPLipase"/>
</dbReference>
<dbReference type="InterPro" id="IPR047156">
    <property type="entry name" value="Teg/CotR/CapV-like"/>
</dbReference>
<dbReference type="GO" id="GO:0016042">
    <property type="term" value="P:lipid catabolic process"/>
    <property type="evidence" value="ECO:0007669"/>
    <property type="project" value="UniProtKB-UniRule"/>
</dbReference>
<dbReference type="Proteomes" id="UP000194499">
    <property type="component" value="Unassembled WGS sequence"/>
</dbReference>
<dbReference type="NCBIfam" id="NF041079">
    <property type="entry name" value="CBASS_lipase"/>
    <property type="match status" value="1"/>
</dbReference>
<feature type="active site" description="Proton acceptor" evidence="2">
    <location>
        <position position="188"/>
    </location>
</feature>
<dbReference type="AlphaFoldDB" id="A0A1Y5ZGN6"/>
<dbReference type="EMBL" id="FWZB01000036">
    <property type="protein sequence ID" value="SMD93605.1"/>
    <property type="molecule type" value="Genomic_DNA"/>
</dbReference>
<keyword evidence="2" id="KW-0378">Hydrolase</keyword>
<evidence type="ECO:0000313" key="4">
    <source>
        <dbReference type="EMBL" id="SMD93605.1"/>
    </source>
</evidence>
<dbReference type="RefSeq" id="WP_088106393.1">
    <property type="nucleotide sequence ID" value="NZ_FWZB01000036.1"/>
</dbReference>
<dbReference type="GO" id="GO:0016787">
    <property type="term" value="F:hydrolase activity"/>
    <property type="evidence" value="ECO:0007669"/>
    <property type="project" value="UniProtKB-UniRule"/>
</dbReference>
<dbReference type="Gene3D" id="3.40.1090.10">
    <property type="entry name" value="Cytosolic phospholipase A2 catalytic domain"/>
    <property type="match status" value="1"/>
</dbReference>
<feature type="short sequence motif" description="GXGXXG" evidence="2">
    <location>
        <begin position="27"/>
        <end position="32"/>
    </location>
</feature>
<dbReference type="SUPFAM" id="SSF52151">
    <property type="entry name" value="FabD/lysophospholipase-like"/>
    <property type="match status" value="1"/>
</dbReference>
<feature type="domain" description="PNPLA" evidence="3">
    <location>
        <begin position="23"/>
        <end position="201"/>
    </location>
</feature>
<dbReference type="PANTHER" id="PTHR24138">
    <property type="entry name" value="INTRACELLLAR PHOSPHOLIPASE A FAMILY"/>
    <property type="match status" value="1"/>
</dbReference>
<organism evidence="4 5">
    <name type="scientific">Bacillus pacificus</name>
    <dbReference type="NCBI Taxonomy" id="2026187"/>
    <lineage>
        <taxon>Bacteria</taxon>
        <taxon>Bacillati</taxon>
        <taxon>Bacillota</taxon>
        <taxon>Bacilli</taxon>
        <taxon>Bacillales</taxon>
        <taxon>Bacillaceae</taxon>
        <taxon>Bacillus</taxon>
        <taxon>Bacillus cereus group</taxon>
    </lineage>
</organism>
<dbReference type="PROSITE" id="PS51635">
    <property type="entry name" value="PNPLA"/>
    <property type="match status" value="1"/>
</dbReference>
<evidence type="ECO:0000313" key="5">
    <source>
        <dbReference type="Proteomes" id="UP000194499"/>
    </source>
</evidence>
<sequence>MLNWDHYKKGSWQTKEPNTFKILSIDGGGMKGVIPSQYLKKIEHIIGEPIHQHFDLLTGTSTGGIICLGLASGMSAEQIANLYIQEGNQIFGTKKAKGYLINASYSNHPLKKLLIEKFADKKILDANTMLCIPSIEHHKAEPKVFKTPHHSDYIRDGERYMWEVGLATSAAPSYFPAANIGEGECKIDGGLWANNPVLVGIAEAKKLGYSLDQIKVLSLGTGDCLYNAPNKIAEAGGLLSWKKNLVELTFQAQSKGAEHTAKYLIGENLIRLNPVLTRPIPLDSTKKEDIADMIREVNHLFDRTFITRGVKKMFFETNSIPV</sequence>
<keyword evidence="1 2" id="KW-0443">Lipid metabolism</keyword>
<protein>
    <submittedName>
        <fullName evidence="4">Patatin-like phospholipase</fullName>
    </submittedName>
</protein>
<gene>
    <name evidence="4" type="ORF">BACERE00191_01948</name>
</gene>
<dbReference type="Pfam" id="PF01734">
    <property type="entry name" value="Patatin"/>
    <property type="match status" value="1"/>
</dbReference>
<accession>A0A1Y5ZGN6</accession>
<proteinExistence type="predicted"/>
<feature type="active site" description="Nucleophile" evidence="2">
    <location>
        <position position="61"/>
    </location>
</feature>
<evidence type="ECO:0000256" key="1">
    <source>
        <dbReference type="ARBA" id="ARBA00023098"/>
    </source>
</evidence>
<feature type="short sequence motif" description="GXSXG" evidence="2">
    <location>
        <begin position="59"/>
        <end position="63"/>
    </location>
</feature>
<evidence type="ECO:0000256" key="2">
    <source>
        <dbReference type="PROSITE-ProRule" id="PRU01161"/>
    </source>
</evidence>
<evidence type="ECO:0000259" key="3">
    <source>
        <dbReference type="PROSITE" id="PS51635"/>
    </source>
</evidence>
<dbReference type="InterPro" id="IPR002641">
    <property type="entry name" value="PNPLA_dom"/>
</dbReference>
<reference evidence="5" key="1">
    <citation type="submission" date="2017-04" db="EMBL/GenBank/DDBJ databases">
        <authorList>
            <person name="Criscuolo A."/>
        </authorList>
    </citation>
    <scope>NUCLEOTIDE SEQUENCE [LARGE SCALE GENOMIC DNA]</scope>
</reference>
<feature type="short sequence motif" description="DGA/G" evidence="2">
    <location>
        <begin position="188"/>
        <end position="190"/>
    </location>
</feature>
<dbReference type="PANTHER" id="PTHR24138:SF10">
    <property type="entry name" value="PHOSPHOLIPASE A2"/>
    <property type="match status" value="1"/>
</dbReference>